<reference evidence="2 3" key="1">
    <citation type="journal article" date="2018" name="Nat. Ecol. Evol.">
        <title>Pezizomycetes genomes reveal the molecular basis of ectomycorrhizal truffle lifestyle.</title>
        <authorList>
            <person name="Murat C."/>
            <person name="Payen T."/>
            <person name="Noel B."/>
            <person name="Kuo A."/>
            <person name="Morin E."/>
            <person name="Chen J."/>
            <person name="Kohler A."/>
            <person name="Krizsan K."/>
            <person name="Balestrini R."/>
            <person name="Da Silva C."/>
            <person name="Montanini B."/>
            <person name="Hainaut M."/>
            <person name="Levati E."/>
            <person name="Barry K.W."/>
            <person name="Belfiori B."/>
            <person name="Cichocki N."/>
            <person name="Clum A."/>
            <person name="Dockter R.B."/>
            <person name="Fauchery L."/>
            <person name="Guy J."/>
            <person name="Iotti M."/>
            <person name="Le Tacon F."/>
            <person name="Lindquist E.A."/>
            <person name="Lipzen A."/>
            <person name="Malagnac F."/>
            <person name="Mello A."/>
            <person name="Molinier V."/>
            <person name="Miyauchi S."/>
            <person name="Poulain J."/>
            <person name="Riccioni C."/>
            <person name="Rubini A."/>
            <person name="Sitrit Y."/>
            <person name="Splivallo R."/>
            <person name="Traeger S."/>
            <person name="Wang M."/>
            <person name="Zifcakova L."/>
            <person name="Wipf D."/>
            <person name="Zambonelli A."/>
            <person name="Paolocci F."/>
            <person name="Nowrousian M."/>
            <person name="Ottonello S."/>
            <person name="Baldrian P."/>
            <person name="Spatafora J.W."/>
            <person name="Henrissat B."/>
            <person name="Nagy L.G."/>
            <person name="Aury J.M."/>
            <person name="Wincker P."/>
            <person name="Grigoriev I.V."/>
            <person name="Bonfante P."/>
            <person name="Martin F.M."/>
        </authorList>
    </citation>
    <scope>NUCLEOTIDE SEQUENCE [LARGE SCALE GENOMIC DNA]</scope>
    <source>
        <strain evidence="2 3">RN42</strain>
    </source>
</reference>
<feature type="compositionally biased region" description="Basic residues" evidence="1">
    <location>
        <begin position="16"/>
        <end position="28"/>
    </location>
</feature>
<dbReference type="EMBL" id="ML119758">
    <property type="protein sequence ID" value="RPA75717.1"/>
    <property type="molecule type" value="Genomic_DNA"/>
</dbReference>
<gene>
    <name evidence="2" type="ORF">BJ508DRAFT_311721</name>
</gene>
<proteinExistence type="predicted"/>
<protein>
    <submittedName>
        <fullName evidence="2">Uncharacterized protein</fullName>
    </submittedName>
</protein>
<name>A0A3N4HQY1_ASCIM</name>
<organism evidence="2 3">
    <name type="scientific">Ascobolus immersus RN42</name>
    <dbReference type="NCBI Taxonomy" id="1160509"/>
    <lineage>
        <taxon>Eukaryota</taxon>
        <taxon>Fungi</taxon>
        <taxon>Dikarya</taxon>
        <taxon>Ascomycota</taxon>
        <taxon>Pezizomycotina</taxon>
        <taxon>Pezizomycetes</taxon>
        <taxon>Pezizales</taxon>
        <taxon>Ascobolaceae</taxon>
        <taxon>Ascobolus</taxon>
    </lineage>
</organism>
<feature type="region of interest" description="Disordered" evidence="1">
    <location>
        <begin position="9"/>
        <end position="34"/>
    </location>
</feature>
<dbReference type="AlphaFoldDB" id="A0A3N4HQY1"/>
<sequence length="242" mass="26924">MLASTALLANSAQKMQSKRREGRKRKGHSRDGLDNRCRQSSVVVVVVEELKMSLSFFRPNELRGYVLDSVLSHQVCIRQGRLSRSKIKQWSVKLVLFCSNNGGLLQVTSFLFLSAKSGAARNWWVRHCKTLRSPEALDLAEVLSVLLGGSVWKGRHVMEKLHGDSVERLDLILKSKALLVLDAYQTAAFHKVVKSRLFGVSPLASCKYPPLWDPGGLAFSCLKVMMAQQTGGSAITVTRQRT</sequence>
<keyword evidence="3" id="KW-1185">Reference proteome</keyword>
<evidence type="ECO:0000313" key="3">
    <source>
        <dbReference type="Proteomes" id="UP000275078"/>
    </source>
</evidence>
<evidence type="ECO:0000256" key="1">
    <source>
        <dbReference type="SAM" id="MobiDB-lite"/>
    </source>
</evidence>
<evidence type="ECO:0000313" key="2">
    <source>
        <dbReference type="EMBL" id="RPA75717.1"/>
    </source>
</evidence>
<accession>A0A3N4HQY1</accession>
<dbReference type="Proteomes" id="UP000275078">
    <property type="component" value="Unassembled WGS sequence"/>
</dbReference>